<organism evidence="6 7">
    <name type="scientific">Candidatus Odoribacter faecigallinarum</name>
    <dbReference type="NCBI Taxonomy" id="2838706"/>
    <lineage>
        <taxon>Bacteria</taxon>
        <taxon>Pseudomonadati</taxon>
        <taxon>Bacteroidota</taxon>
        <taxon>Bacteroidia</taxon>
        <taxon>Bacteroidales</taxon>
        <taxon>Odoribacteraceae</taxon>
        <taxon>Odoribacter</taxon>
    </lineage>
</organism>
<keyword evidence="3" id="KW-1015">Disulfide bond</keyword>
<evidence type="ECO:0000256" key="3">
    <source>
        <dbReference type="ARBA" id="ARBA00023157"/>
    </source>
</evidence>
<reference evidence="6" key="1">
    <citation type="journal article" date="2021" name="PeerJ">
        <title>Extensive microbial diversity within the chicken gut microbiome revealed by metagenomics and culture.</title>
        <authorList>
            <person name="Gilroy R."/>
            <person name="Ravi A."/>
            <person name="Getino M."/>
            <person name="Pursley I."/>
            <person name="Horton D.L."/>
            <person name="Alikhan N.F."/>
            <person name="Baker D."/>
            <person name="Gharbi K."/>
            <person name="Hall N."/>
            <person name="Watson M."/>
            <person name="Adriaenssens E.M."/>
            <person name="Foster-Nyarko E."/>
            <person name="Jarju S."/>
            <person name="Secka A."/>
            <person name="Antonio M."/>
            <person name="Oren A."/>
            <person name="Chaudhuri R.R."/>
            <person name="La Ragione R."/>
            <person name="Hildebrand F."/>
            <person name="Pallen M.J."/>
        </authorList>
    </citation>
    <scope>NUCLEOTIDE SEQUENCE</scope>
    <source>
        <strain evidence="6">23274</strain>
    </source>
</reference>
<dbReference type="Pfam" id="PF14289">
    <property type="entry name" value="DUF4369"/>
    <property type="match status" value="1"/>
</dbReference>
<evidence type="ECO:0000313" key="6">
    <source>
        <dbReference type="EMBL" id="HIX03687.1"/>
    </source>
</evidence>
<dbReference type="InterPro" id="IPR036249">
    <property type="entry name" value="Thioredoxin-like_sf"/>
</dbReference>
<dbReference type="InterPro" id="IPR050553">
    <property type="entry name" value="Thioredoxin_ResA/DsbE_sf"/>
</dbReference>
<dbReference type="PROSITE" id="PS00194">
    <property type="entry name" value="THIOREDOXIN_1"/>
    <property type="match status" value="1"/>
</dbReference>
<dbReference type="EMBL" id="DXFT01000118">
    <property type="protein sequence ID" value="HIX03687.1"/>
    <property type="molecule type" value="Genomic_DNA"/>
</dbReference>
<evidence type="ECO:0000259" key="5">
    <source>
        <dbReference type="PROSITE" id="PS51352"/>
    </source>
</evidence>
<dbReference type="Pfam" id="PF08534">
    <property type="entry name" value="Redoxin"/>
    <property type="match status" value="1"/>
</dbReference>
<dbReference type="AlphaFoldDB" id="A0A9D2ACC8"/>
<sequence length="373" mass="41052">MKRLFVAGLVGLAMGACQEPSYTIKGTVDVPSLEGAKVYLATGGWAAEHPRMDSTVVADGKYVFKGKVAEPECAWVKLVDGRNPQNPVYANLALENAEIRIHTDAEGWSEISGTAANDAYQRFSSAKRVPRRAMDTLRKRILEESAARTLDPEREKAMKAAWAKHSQELRAITFDSIKCHINNPAFWNDLYVCAASHPLAEQKELLAGANARTLEVPAVKKVQELIATLERTDVGQPFLDFRMAAPDGKEVALSDYAGKGTYLLVDFWASWCVPCVQELPVLKAVYAEYKDKGLDIVGVSMDNNKKAWLGAIDKYGLPWHHMSSLDIRGREVRAQYGINGIPYLILLDPDGIIVARGLRGAGLQEKLAELIGK</sequence>
<dbReference type="PANTHER" id="PTHR42852">
    <property type="entry name" value="THIOL:DISULFIDE INTERCHANGE PROTEIN DSBE"/>
    <property type="match status" value="1"/>
</dbReference>
<dbReference type="InterPro" id="IPR017937">
    <property type="entry name" value="Thioredoxin_CS"/>
</dbReference>
<feature type="domain" description="Thioredoxin" evidence="5">
    <location>
        <begin position="232"/>
        <end position="373"/>
    </location>
</feature>
<accession>A0A9D2ACC8</accession>
<dbReference type="PROSITE" id="PS51257">
    <property type="entry name" value="PROKAR_LIPOPROTEIN"/>
    <property type="match status" value="1"/>
</dbReference>
<dbReference type="SUPFAM" id="SSF52833">
    <property type="entry name" value="Thioredoxin-like"/>
    <property type="match status" value="1"/>
</dbReference>
<dbReference type="GO" id="GO:0017004">
    <property type="term" value="P:cytochrome complex assembly"/>
    <property type="evidence" value="ECO:0007669"/>
    <property type="project" value="UniProtKB-KW"/>
</dbReference>
<evidence type="ECO:0000256" key="2">
    <source>
        <dbReference type="ARBA" id="ARBA00022748"/>
    </source>
</evidence>
<keyword evidence="4" id="KW-0676">Redox-active center</keyword>
<evidence type="ECO:0000256" key="4">
    <source>
        <dbReference type="ARBA" id="ARBA00023284"/>
    </source>
</evidence>
<dbReference type="PANTHER" id="PTHR42852:SF6">
    <property type="entry name" value="THIOL:DISULFIDE INTERCHANGE PROTEIN DSBE"/>
    <property type="match status" value="1"/>
</dbReference>
<comment type="caution">
    <text evidence="6">The sequence shown here is derived from an EMBL/GenBank/DDBJ whole genome shotgun (WGS) entry which is preliminary data.</text>
</comment>
<protein>
    <submittedName>
        <fullName evidence="6">AhpC/TSA family protein</fullName>
    </submittedName>
</protein>
<reference evidence="6" key="2">
    <citation type="submission" date="2021-04" db="EMBL/GenBank/DDBJ databases">
        <authorList>
            <person name="Gilroy R."/>
        </authorList>
    </citation>
    <scope>NUCLEOTIDE SEQUENCE</scope>
    <source>
        <strain evidence="6">23274</strain>
    </source>
</reference>
<evidence type="ECO:0000313" key="7">
    <source>
        <dbReference type="Proteomes" id="UP000824202"/>
    </source>
</evidence>
<dbReference type="Gene3D" id="3.40.30.10">
    <property type="entry name" value="Glutaredoxin"/>
    <property type="match status" value="1"/>
</dbReference>
<dbReference type="InterPro" id="IPR013740">
    <property type="entry name" value="Redoxin"/>
</dbReference>
<gene>
    <name evidence="6" type="ORF">H9863_06180</name>
</gene>
<dbReference type="PROSITE" id="PS51352">
    <property type="entry name" value="THIOREDOXIN_2"/>
    <property type="match status" value="1"/>
</dbReference>
<comment type="subcellular location">
    <subcellularLocation>
        <location evidence="1">Cell envelope</location>
    </subcellularLocation>
</comment>
<evidence type="ECO:0000256" key="1">
    <source>
        <dbReference type="ARBA" id="ARBA00004196"/>
    </source>
</evidence>
<keyword evidence="2" id="KW-0201">Cytochrome c-type biogenesis</keyword>
<dbReference type="CDD" id="cd02966">
    <property type="entry name" value="TlpA_like_family"/>
    <property type="match status" value="1"/>
</dbReference>
<name>A0A9D2ACC8_9BACT</name>
<dbReference type="GO" id="GO:0030313">
    <property type="term" value="C:cell envelope"/>
    <property type="evidence" value="ECO:0007669"/>
    <property type="project" value="UniProtKB-SubCell"/>
</dbReference>
<dbReference type="GO" id="GO:0016491">
    <property type="term" value="F:oxidoreductase activity"/>
    <property type="evidence" value="ECO:0007669"/>
    <property type="project" value="InterPro"/>
</dbReference>
<dbReference type="Proteomes" id="UP000824202">
    <property type="component" value="Unassembled WGS sequence"/>
</dbReference>
<proteinExistence type="predicted"/>
<dbReference type="InterPro" id="IPR025380">
    <property type="entry name" value="DUF4369"/>
</dbReference>
<dbReference type="InterPro" id="IPR013766">
    <property type="entry name" value="Thioredoxin_domain"/>
</dbReference>